<proteinExistence type="inferred from homology"/>
<protein>
    <submittedName>
        <fullName evidence="5">Cystathionine gamma-lyase</fullName>
        <ecNumber evidence="5">4.4.1.11</ecNumber>
    </submittedName>
</protein>
<dbReference type="InterPro" id="IPR015424">
    <property type="entry name" value="PyrdxlP-dep_Trfase"/>
</dbReference>
<evidence type="ECO:0000256" key="1">
    <source>
        <dbReference type="ARBA" id="ARBA00001933"/>
    </source>
</evidence>
<dbReference type="GO" id="GO:0018826">
    <property type="term" value="F:methionine gamma-lyase activity"/>
    <property type="evidence" value="ECO:0007669"/>
    <property type="project" value="UniProtKB-EC"/>
</dbReference>
<feature type="region of interest" description="Disordered" evidence="4">
    <location>
        <begin position="1"/>
        <end position="32"/>
    </location>
</feature>
<dbReference type="GO" id="GO:0005737">
    <property type="term" value="C:cytoplasm"/>
    <property type="evidence" value="ECO:0007669"/>
    <property type="project" value="TreeGrafter"/>
</dbReference>
<dbReference type="EMBL" id="KN640874">
    <property type="protein sequence ID" value="KHN47224.1"/>
    <property type="molecule type" value="Genomic_DNA"/>
</dbReference>
<dbReference type="FunFam" id="3.90.1150.10:FF:000087">
    <property type="entry name" value="Putative methionine gamma-lyase"/>
    <property type="match status" value="1"/>
</dbReference>
<organism evidence="5">
    <name type="scientific">Glycine soja</name>
    <name type="common">Wild soybean</name>
    <dbReference type="NCBI Taxonomy" id="3848"/>
    <lineage>
        <taxon>Eukaryota</taxon>
        <taxon>Viridiplantae</taxon>
        <taxon>Streptophyta</taxon>
        <taxon>Embryophyta</taxon>
        <taxon>Tracheophyta</taxon>
        <taxon>Spermatophyta</taxon>
        <taxon>Magnoliopsida</taxon>
        <taxon>eudicotyledons</taxon>
        <taxon>Gunneridae</taxon>
        <taxon>Pentapetalae</taxon>
        <taxon>rosids</taxon>
        <taxon>fabids</taxon>
        <taxon>Fabales</taxon>
        <taxon>Fabaceae</taxon>
        <taxon>Papilionoideae</taxon>
        <taxon>50 kb inversion clade</taxon>
        <taxon>NPAAA clade</taxon>
        <taxon>indigoferoid/millettioid clade</taxon>
        <taxon>Phaseoleae</taxon>
        <taxon>Glycine</taxon>
        <taxon>Glycine subgen. Soja</taxon>
    </lineage>
</organism>
<comment type="cofactor">
    <cofactor evidence="1 3">
        <name>pyridoxal 5'-phosphate</name>
        <dbReference type="ChEBI" id="CHEBI:597326"/>
    </cofactor>
</comment>
<sequence length="278" mass="30906">MAESAVTNRKRSSGDDAVSENDRKRKNMVARNMDPAEALALTRHEFGEHGGVNMSIEASATFTVMEPETLCRMFAGELGPDRDFFIYSRAVCGPASLVNSMMDLHDGSLMLLGPTMNAKVAFELSERIPHLSLRMKEHCHRALVFATRLKKLGLKVIYPGLEDHPQHKLLKSIANREYGYGGLLCIDMGTVERANLLMAHLQNDAQFGFMAVSLGYYETLMSCSGSSTSSEMTEEEQKLAGISPGLVRMSIGYIGTLEQKWSQMEMALERFQEKEPLV</sequence>
<dbReference type="Proteomes" id="UP000053555">
    <property type="component" value="Unassembled WGS sequence"/>
</dbReference>
<evidence type="ECO:0000256" key="4">
    <source>
        <dbReference type="SAM" id="MobiDB-lite"/>
    </source>
</evidence>
<dbReference type="AlphaFoldDB" id="A0A0B2SRU5"/>
<name>A0A0B2SRU5_GLYSO</name>
<dbReference type="GO" id="GO:0019346">
    <property type="term" value="P:transsulfuration"/>
    <property type="evidence" value="ECO:0007669"/>
    <property type="project" value="InterPro"/>
</dbReference>
<comment type="similarity">
    <text evidence="3">Belongs to the trans-sulfuration enzymes family.</text>
</comment>
<dbReference type="PANTHER" id="PTHR11808">
    <property type="entry name" value="TRANS-SULFURATION ENZYME FAMILY MEMBER"/>
    <property type="match status" value="1"/>
</dbReference>
<dbReference type="Pfam" id="PF01053">
    <property type="entry name" value="Cys_Met_Meta_PP"/>
    <property type="match status" value="1"/>
</dbReference>
<dbReference type="InterPro" id="IPR000277">
    <property type="entry name" value="Cys/Met-Metab_PyrdxlP-dep_enz"/>
</dbReference>
<evidence type="ECO:0000256" key="3">
    <source>
        <dbReference type="RuleBase" id="RU362118"/>
    </source>
</evidence>
<dbReference type="PANTHER" id="PTHR11808:SF80">
    <property type="entry name" value="CYSTATHIONINE GAMMA-LYASE"/>
    <property type="match status" value="1"/>
</dbReference>
<keyword evidence="2 3" id="KW-0663">Pyridoxal phosphate</keyword>
<keyword evidence="5" id="KW-0456">Lyase</keyword>
<evidence type="ECO:0000256" key="2">
    <source>
        <dbReference type="ARBA" id="ARBA00022898"/>
    </source>
</evidence>
<dbReference type="SUPFAM" id="SSF53383">
    <property type="entry name" value="PLP-dependent transferases"/>
    <property type="match status" value="1"/>
</dbReference>
<dbReference type="InterPro" id="IPR015422">
    <property type="entry name" value="PyrdxlP-dep_Trfase_small"/>
</dbReference>
<gene>
    <name evidence="5" type="ORF">glysoja_035015</name>
</gene>
<evidence type="ECO:0000313" key="5">
    <source>
        <dbReference type="EMBL" id="KHN47224.1"/>
    </source>
</evidence>
<dbReference type="EC" id="4.4.1.11" evidence="5"/>
<accession>A0A0B2SRU5</accession>
<dbReference type="GO" id="GO:0030170">
    <property type="term" value="F:pyridoxal phosphate binding"/>
    <property type="evidence" value="ECO:0007669"/>
    <property type="project" value="InterPro"/>
</dbReference>
<reference evidence="5" key="1">
    <citation type="submission" date="2014-07" db="EMBL/GenBank/DDBJ databases">
        <title>Identification of a novel salt tolerance gene in wild soybean by whole-genome sequencing.</title>
        <authorList>
            <person name="Lam H.-M."/>
            <person name="Qi X."/>
            <person name="Li M.-W."/>
            <person name="Liu X."/>
            <person name="Xie M."/>
            <person name="Ni M."/>
            <person name="Xu X."/>
        </authorList>
    </citation>
    <scope>NUCLEOTIDE SEQUENCE [LARGE SCALE GENOMIC DNA]</scope>
    <source>
        <tissue evidence="5">Root</tissue>
    </source>
</reference>
<dbReference type="Gene3D" id="3.90.1150.10">
    <property type="entry name" value="Aspartate Aminotransferase, domain 1"/>
    <property type="match status" value="1"/>
</dbReference>